<organism evidence="1 2">
    <name type="scientific">Bacillus cereus</name>
    <dbReference type="NCBI Taxonomy" id="1396"/>
    <lineage>
        <taxon>Bacteria</taxon>
        <taxon>Bacillati</taxon>
        <taxon>Bacillota</taxon>
        <taxon>Bacilli</taxon>
        <taxon>Bacillales</taxon>
        <taxon>Bacillaceae</taxon>
        <taxon>Bacillus</taxon>
        <taxon>Bacillus cereus group</taxon>
    </lineage>
</organism>
<evidence type="ECO:0000313" key="2">
    <source>
        <dbReference type="Proteomes" id="UP000220006"/>
    </source>
</evidence>
<comment type="caution">
    <text evidence="1">The sequence shown here is derived from an EMBL/GenBank/DDBJ whole genome shotgun (WGS) entry which is preliminary data.</text>
</comment>
<accession>A0A2A7HPP8</accession>
<dbReference type="AlphaFoldDB" id="A0A2A7HPP8"/>
<proteinExistence type="predicted"/>
<sequence length="71" mass="7674">MPIHVHKLVVCTTYVNQADPTDVITHCYKSNEAIAPTITKGNKTYDFVVGSDFPAANCGECKPKKAHPGSL</sequence>
<dbReference type="EMBL" id="NVLK01000098">
    <property type="protein sequence ID" value="PEC18941.1"/>
    <property type="molecule type" value="Genomic_DNA"/>
</dbReference>
<dbReference type="RefSeq" id="WP_097906429.1">
    <property type="nucleotide sequence ID" value="NZ_NVLK01000098.1"/>
</dbReference>
<gene>
    <name evidence="1" type="ORF">COM96_27845</name>
</gene>
<reference evidence="1 2" key="1">
    <citation type="submission" date="2017-09" db="EMBL/GenBank/DDBJ databases">
        <title>Large-scale bioinformatics analysis of Bacillus genomes uncovers conserved roles of natural products in bacterial physiology.</title>
        <authorList>
            <consortium name="Agbiome Team Llc"/>
            <person name="Bleich R.M."/>
            <person name="Grubbs K.J."/>
            <person name="Santa Maria K.C."/>
            <person name="Allen S.E."/>
            <person name="Farag S."/>
            <person name="Shank E.A."/>
            <person name="Bowers A."/>
        </authorList>
    </citation>
    <scope>NUCLEOTIDE SEQUENCE [LARGE SCALE GENOMIC DNA]</scope>
    <source>
        <strain evidence="1 2">AFS096845</strain>
    </source>
</reference>
<name>A0A2A7HPP8_BACCE</name>
<protein>
    <submittedName>
        <fullName evidence="1">Uncharacterized protein</fullName>
    </submittedName>
</protein>
<evidence type="ECO:0000313" key="1">
    <source>
        <dbReference type="EMBL" id="PEC18941.1"/>
    </source>
</evidence>
<dbReference type="Proteomes" id="UP000220006">
    <property type="component" value="Unassembled WGS sequence"/>
</dbReference>